<protein>
    <recommendedName>
        <fullName evidence="5">CW-type domain-containing protein</fullName>
    </recommendedName>
</protein>
<feature type="compositionally biased region" description="Polar residues" evidence="4">
    <location>
        <begin position="633"/>
        <end position="645"/>
    </location>
</feature>
<dbReference type="AlphaFoldDB" id="A0A7S4PJT9"/>
<proteinExistence type="predicted"/>
<feature type="compositionally biased region" description="Basic and acidic residues" evidence="4">
    <location>
        <begin position="672"/>
        <end position="683"/>
    </location>
</feature>
<feature type="region of interest" description="Disordered" evidence="4">
    <location>
        <begin position="1"/>
        <end position="74"/>
    </location>
</feature>
<feature type="compositionally biased region" description="Basic and acidic residues" evidence="4">
    <location>
        <begin position="691"/>
        <end position="715"/>
    </location>
</feature>
<feature type="compositionally biased region" description="Polar residues" evidence="4">
    <location>
        <begin position="755"/>
        <end position="769"/>
    </location>
</feature>
<dbReference type="Pfam" id="PF07496">
    <property type="entry name" value="zf-CW"/>
    <property type="match status" value="1"/>
</dbReference>
<dbReference type="PROSITE" id="PS51050">
    <property type="entry name" value="ZF_CW"/>
    <property type="match status" value="1"/>
</dbReference>
<evidence type="ECO:0000256" key="3">
    <source>
        <dbReference type="ARBA" id="ARBA00022833"/>
    </source>
</evidence>
<evidence type="ECO:0000256" key="2">
    <source>
        <dbReference type="ARBA" id="ARBA00022771"/>
    </source>
</evidence>
<evidence type="ECO:0000313" key="6">
    <source>
        <dbReference type="EMBL" id="CAE2337114.1"/>
    </source>
</evidence>
<feature type="compositionally biased region" description="Acidic residues" evidence="4">
    <location>
        <begin position="409"/>
        <end position="419"/>
    </location>
</feature>
<organism evidence="6">
    <name type="scientific">Guillardia theta</name>
    <name type="common">Cryptophyte</name>
    <name type="synonym">Cryptomonas phi</name>
    <dbReference type="NCBI Taxonomy" id="55529"/>
    <lineage>
        <taxon>Eukaryota</taxon>
        <taxon>Cryptophyceae</taxon>
        <taxon>Pyrenomonadales</taxon>
        <taxon>Geminigeraceae</taxon>
        <taxon>Guillardia</taxon>
    </lineage>
</organism>
<feature type="region of interest" description="Disordered" evidence="4">
    <location>
        <begin position="322"/>
        <end position="450"/>
    </location>
</feature>
<feature type="compositionally biased region" description="Polar residues" evidence="4">
    <location>
        <begin position="1004"/>
        <end position="1014"/>
    </location>
</feature>
<feature type="compositionally biased region" description="Basic and acidic residues" evidence="4">
    <location>
        <begin position="420"/>
        <end position="437"/>
    </location>
</feature>
<feature type="compositionally biased region" description="Basic and acidic residues" evidence="4">
    <location>
        <begin position="733"/>
        <end position="754"/>
    </location>
</feature>
<keyword evidence="1" id="KW-0479">Metal-binding</keyword>
<dbReference type="EMBL" id="HBKN01047216">
    <property type="protein sequence ID" value="CAE2337114.1"/>
    <property type="molecule type" value="Transcribed_RNA"/>
</dbReference>
<feature type="compositionally biased region" description="Polar residues" evidence="4">
    <location>
        <begin position="363"/>
        <end position="381"/>
    </location>
</feature>
<feature type="compositionally biased region" description="Basic and acidic residues" evidence="4">
    <location>
        <begin position="322"/>
        <end position="332"/>
    </location>
</feature>
<feature type="compositionally biased region" description="Polar residues" evidence="4">
    <location>
        <begin position="604"/>
        <end position="617"/>
    </location>
</feature>
<keyword evidence="2" id="KW-0863">Zinc-finger</keyword>
<feature type="compositionally biased region" description="Basic residues" evidence="4">
    <location>
        <begin position="341"/>
        <end position="362"/>
    </location>
</feature>
<evidence type="ECO:0000256" key="4">
    <source>
        <dbReference type="SAM" id="MobiDB-lite"/>
    </source>
</evidence>
<dbReference type="GO" id="GO:0008270">
    <property type="term" value="F:zinc ion binding"/>
    <property type="evidence" value="ECO:0007669"/>
    <property type="project" value="UniProtKB-KW"/>
</dbReference>
<feature type="compositionally biased region" description="Polar residues" evidence="4">
    <location>
        <begin position="32"/>
        <end position="53"/>
    </location>
</feature>
<evidence type="ECO:0000256" key="1">
    <source>
        <dbReference type="ARBA" id="ARBA00022723"/>
    </source>
</evidence>
<sequence length="1014" mass="113455">MSEGKGDEKDNPSSTSPEEGGTVFDLHEIAIEQTSFTDGGPKNSTSNDGNNFEGNMRKDSKRKKSKSSKIGRIRKRRKLETANMILAKDTEISAHRQLWAQCDLCSKWRRLKQDYSLDSNATFVCSDLEGWSCKDPEENADGLLDAEEHDANDSSGVKRNAKRGYAVCPSCKSIVERGKGGREKLTRVLEKHFHASPLCRPIDKTTPRIVAAIVLDLSDRLPYRAVLRKDLKLWDKFTEKCRSCASFSEATRQLLWLYRQLRSEVFDPSWNAERRQKFVSDCETCDDASFSIKLTQQLELEAIDWNAVHKLWAVERPGHEAESVESAAKEVPSDDETLQGQKKRKNSRRKRFVPRKRIRVRSSQKGSSNASVDTPDGSSGNQDDEEYQTENSDNEQFEIFTSEGVGKGEEDDEQDDEDCVDVKESPNHDDSFHKQDEPAESVAGTFTDSDDTHITVGTLVEVLLDDDTKALAIVSGVPEQYDDVPGLYEIVFFDDQYQLALNDRLRLALPNDYVEVLLVCEDHKNLPRGWIPIPLADGTCFVGPQGEVCVSVEEVLKHSSSRDKFPPVGDCTKIIPNADNEMKPSTYEVKDREVLDTPKVVTAENLSDSTSETTLIPTQKPEPPQVHVGVSGSGTLDDNVTSAARSSKESRDDTESSENSSNKSTAATKAPEGTKDDSHEKNQDATGIEKGGVDKSVIQKENHRLNQSHNIHEGESIGLETRQSASKNQSESMSRRSDSNVVESNKHASDRQDSYEGSQRPAKNSSLNRNMKRRSNDERGSDPMFCIAELDDKELSPIKNPARNSNGSQTHSNNSSDKSSRKSEASSKKGRKEKQENSSHESGTVIPWPAVGEEIEIRSDTNGRAWWDAEILAKRTRDNGKVEMLVRFIGFEEMDEWVVQGSADMRPRSKAFSNQEECQLERKVVALTSFGQWFDGTIEAIKRKRSTNKMMFQVRYDEPEACLDNNGKPVHVEWRRMSSLRERGDEGKSPATDAHKKPAADPPSMSSVKPSRGK</sequence>
<accession>A0A7S4PJT9</accession>
<feature type="compositionally biased region" description="Polar residues" evidence="4">
    <location>
        <begin position="802"/>
        <end position="811"/>
    </location>
</feature>
<feature type="region of interest" description="Disordered" evidence="4">
    <location>
        <begin position="598"/>
        <end position="846"/>
    </location>
</feature>
<keyword evidence="3" id="KW-0862">Zinc</keyword>
<feature type="compositionally biased region" description="Low complexity" evidence="4">
    <location>
        <begin position="657"/>
        <end position="667"/>
    </location>
</feature>
<feature type="compositionally biased region" description="Basic residues" evidence="4">
    <location>
        <begin position="59"/>
        <end position="74"/>
    </location>
</feature>
<feature type="compositionally biased region" description="Basic and acidic residues" evidence="4">
    <location>
        <begin position="1"/>
        <end position="11"/>
    </location>
</feature>
<feature type="domain" description="CW-type" evidence="5">
    <location>
        <begin position="93"/>
        <end position="141"/>
    </location>
</feature>
<gene>
    <name evidence="6" type="ORF">GTHE00462_LOCUS36846</name>
</gene>
<feature type="compositionally biased region" description="Acidic residues" evidence="4">
    <location>
        <begin position="382"/>
        <end position="396"/>
    </location>
</feature>
<dbReference type="InterPro" id="IPR011124">
    <property type="entry name" value="Znf_CW"/>
</dbReference>
<reference evidence="6" key="1">
    <citation type="submission" date="2021-01" db="EMBL/GenBank/DDBJ databases">
        <authorList>
            <person name="Corre E."/>
            <person name="Pelletier E."/>
            <person name="Niang G."/>
            <person name="Scheremetjew M."/>
            <person name="Finn R."/>
            <person name="Kale V."/>
            <person name="Holt S."/>
            <person name="Cochrane G."/>
            <person name="Meng A."/>
            <person name="Brown T."/>
            <person name="Cohen L."/>
        </authorList>
    </citation>
    <scope>NUCLEOTIDE SEQUENCE</scope>
    <source>
        <strain evidence="6">CCMP 2712</strain>
    </source>
</reference>
<evidence type="ECO:0000259" key="5">
    <source>
        <dbReference type="PROSITE" id="PS51050"/>
    </source>
</evidence>
<feature type="compositionally biased region" description="Basic and acidic residues" evidence="4">
    <location>
        <begin position="818"/>
        <end position="839"/>
    </location>
</feature>
<dbReference type="Gene3D" id="3.30.40.100">
    <property type="match status" value="1"/>
</dbReference>
<feature type="compositionally biased region" description="Basic and acidic residues" evidence="4">
    <location>
        <begin position="977"/>
        <end position="999"/>
    </location>
</feature>
<feature type="region of interest" description="Disordered" evidence="4">
    <location>
        <begin position="977"/>
        <end position="1014"/>
    </location>
</feature>
<name>A0A7S4PJT9_GUITH</name>
<feature type="compositionally biased region" description="Polar residues" evidence="4">
    <location>
        <begin position="721"/>
        <end position="732"/>
    </location>
</feature>